<protein>
    <submittedName>
        <fullName evidence="2">Uncharacterized protein</fullName>
    </submittedName>
</protein>
<accession>A0AAV6NTS7</accession>
<keyword evidence="1" id="KW-0732">Signal</keyword>
<proteinExistence type="predicted"/>
<comment type="caution">
    <text evidence="2">The sequence shown here is derived from an EMBL/GenBank/DDBJ whole genome shotgun (WGS) entry which is preliminary data.</text>
</comment>
<evidence type="ECO:0000313" key="3">
    <source>
        <dbReference type="Proteomes" id="UP000685013"/>
    </source>
</evidence>
<evidence type="ECO:0000313" key="2">
    <source>
        <dbReference type="EMBL" id="KAG6601439.1"/>
    </source>
</evidence>
<sequence length="70" mass="7779">MVLILLSLLLSASGAAIMIHLGQDFSASQAAHQKKQPLQKLLNDRMDLQYNDYPVSEANHRHTPKPTGRV</sequence>
<name>A0AAV6NTS7_9ROSI</name>
<evidence type="ECO:0000256" key="1">
    <source>
        <dbReference type="SAM" id="SignalP"/>
    </source>
</evidence>
<gene>
    <name evidence="2" type="ORF">SDJN03_06672</name>
</gene>
<feature type="signal peptide" evidence="1">
    <location>
        <begin position="1"/>
        <end position="16"/>
    </location>
</feature>
<reference evidence="2 3" key="1">
    <citation type="journal article" date="2021" name="Hortic Res">
        <title>The domestication of Cucurbita argyrosperma as revealed by the genome of its wild relative.</title>
        <authorList>
            <person name="Barrera-Redondo J."/>
            <person name="Sanchez-de la Vega G."/>
            <person name="Aguirre-Liguori J.A."/>
            <person name="Castellanos-Morales G."/>
            <person name="Gutierrez-Guerrero Y.T."/>
            <person name="Aguirre-Dugua X."/>
            <person name="Aguirre-Planter E."/>
            <person name="Tenaillon M.I."/>
            <person name="Lira-Saade R."/>
            <person name="Eguiarte L.E."/>
        </authorList>
    </citation>
    <scope>NUCLEOTIDE SEQUENCE [LARGE SCALE GENOMIC DNA]</scope>
    <source>
        <strain evidence="2">JBR-2021</strain>
    </source>
</reference>
<dbReference type="AlphaFoldDB" id="A0AAV6NTS7"/>
<dbReference type="EMBL" id="JAGKQH010000004">
    <property type="protein sequence ID" value="KAG6601439.1"/>
    <property type="molecule type" value="Genomic_DNA"/>
</dbReference>
<feature type="non-terminal residue" evidence="2">
    <location>
        <position position="1"/>
    </location>
</feature>
<dbReference type="Proteomes" id="UP000685013">
    <property type="component" value="Chromosome 4"/>
</dbReference>
<organism evidence="2 3">
    <name type="scientific">Cucurbita argyrosperma subsp. sororia</name>
    <dbReference type="NCBI Taxonomy" id="37648"/>
    <lineage>
        <taxon>Eukaryota</taxon>
        <taxon>Viridiplantae</taxon>
        <taxon>Streptophyta</taxon>
        <taxon>Embryophyta</taxon>
        <taxon>Tracheophyta</taxon>
        <taxon>Spermatophyta</taxon>
        <taxon>Magnoliopsida</taxon>
        <taxon>eudicotyledons</taxon>
        <taxon>Gunneridae</taxon>
        <taxon>Pentapetalae</taxon>
        <taxon>rosids</taxon>
        <taxon>fabids</taxon>
        <taxon>Cucurbitales</taxon>
        <taxon>Cucurbitaceae</taxon>
        <taxon>Cucurbiteae</taxon>
        <taxon>Cucurbita</taxon>
    </lineage>
</organism>
<keyword evidence="3" id="KW-1185">Reference proteome</keyword>
<feature type="chain" id="PRO_5043786978" evidence="1">
    <location>
        <begin position="17"/>
        <end position="70"/>
    </location>
</feature>